<sequence>MGLKERIDIERALKKLASFQCRHYKKIIVASLIITVFLGYGVTDLHFQGNIEKEMPEDLPVFALQDKIASKFRGEEFIIIAVCLNEETGAKDIPYDIRDPKVIESVVELHERLEAESSIEKVQSVAPFFQESVPDELEEMKKKLASIPGAESFFNDDFSIMLVYASTTGGLSEEKVKEAMDILQNDIDAITKPAGVEYKVTGAAPIIFEIVRLMREDMVFTTLVAAAIIFGLLALLERSFTKGFLVFLPLIFAIIWTFGTMGFLGIAISISTVIIGAVIIGLGVEYGIFMLSRYYEERERHASPEALKIAVSNIGASTFGSAATTTVAFFALTLSEMPVIQHLGQSLALGIIFCWVAAAVVNPCFIVFEERIEARKLAGLLQKWAKG</sequence>
<keyword evidence="4 6" id="KW-1133">Transmembrane helix</keyword>
<feature type="transmembrane region" description="Helical" evidence="6">
    <location>
        <begin position="218"/>
        <end position="236"/>
    </location>
</feature>
<protein>
    <recommendedName>
        <fullName evidence="7">SSD domain-containing protein</fullName>
    </recommendedName>
</protein>
<feature type="transmembrane region" description="Helical" evidence="6">
    <location>
        <begin position="265"/>
        <end position="289"/>
    </location>
</feature>
<organism evidence="8">
    <name type="scientific">Candidatus Methanophagaceae archaeon ANME-1 ERB6</name>
    <dbReference type="NCBI Taxonomy" id="2759912"/>
    <lineage>
        <taxon>Archaea</taxon>
        <taxon>Methanobacteriati</taxon>
        <taxon>Methanobacteriota</taxon>
        <taxon>Stenosarchaea group</taxon>
        <taxon>Methanomicrobia</taxon>
        <taxon>Candidatus Methanophagales</taxon>
        <taxon>Candidatus Methanophagaceae</taxon>
    </lineage>
</organism>
<keyword evidence="3 6" id="KW-0812">Transmembrane</keyword>
<dbReference type="EMBL" id="MT631463">
    <property type="protein sequence ID" value="QNO51234.1"/>
    <property type="molecule type" value="Genomic_DNA"/>
</dbReference>
<feature type="transmembrane region" description="Helical" evidence="6">
    <location>
        <begin position="346"/>
        <end position="368"/>
    </location>
</feature>
<evidence type="ECO:0000256" key="4">
    <source>
        <dbReference type="ARBA" id="ARBA00022989"/>
    </source>
</evidence>
<keyword evidence="5 6" id="KW-0472">Membrane</keyword>
<dbReference type="InterPro" id="IPR004869">
    <property type="entry name" value="MMPL_dom"/>
</dbReference>
<evidence type="ECO:0000313" key="8">
    <source>
        <dbReference type="EMBL" id="QNO51234.1"/>
    </source>
</evidence>
<reference evidence="8" key="1">
    <citation type="submission" date="2020-06" db="EMBL/GenBank/DDBJ databases">
        <title>Unique genomic features of the anaerobic methanotrophic archaea.</title>
        <authorList>
            <person name="Chadwick G.L."/>
            <person name="Skennerton C.T."/>
            <person name="Laso-Perez R."/>
            <person name="Leu A.O."/>
            <person name="Speth D.R."/>
            <person name="Yu H."/>
            <person name="Morgan-Lang C."/>
            <person name="Hatzenpichler R."/>
            <person name="Goudeau D."/>
            <person name="Malmstrom R."/>
            <person name="Brazelton W.J."/>
            <person name="Woyke T."/>
            <person name="Hallam S.J."/>
            <person name="Tyson G.W."/>
            <person name="Wegener G."/>
            <person name="Boetius A."/>
            <person name="Orphan V."/>
        </authorList>
    </citation>
    <scope>NUCLEOTIDE SEQUENCE</scope>
</reference>
<feature type="transmembrane region" description="Helical" evidence="6">
    <location>
        <begin position="310"/>
        <end position="334"/>
    </location>
</feature>
<name>A0A7G9YTA0_9EURY</name>
<evidence type="ECO:0000259" key="7">
    <source>
        <dbReference type="PROSITE" id="PS50156"/>
    </source>
</evidence>
<dbReference type="AlphaFoldDB" id="A0A7G9YTA0"/>
<dbReference type="PANTHER" id="PTHR33406:SF13">
    <property type="entry name" value="MEMBRANE PROTEIN YDFJ"/>
    <property type="match status" value="1"/>
</dbReference>
<proteinExistence type="predicted"/>
<dbReference type="InterPro" id="IPR000731">
    <property type="entry name" value="SSD"/>
</dbReference>
<comment type="subcellular location">
    <subcellularLocation>
        <location evidence="1">Cell membrane</location>
        <topology evidence="1">Multi-pass membrane protein</topology>
    </subcellularLocation>
</comment>
<keyword evidence="2" id="KW-1003">Cell membrane</keyword>
<feature type="transmembrane region" description="Helical" evidence="6">
    <location>
        <begin position="243"/>
        <end position="259"/>
    </location>
</feature>
<dbReference type="PANTHER" id="PTHR33406">
    <property type="entry name" value="MEMBRANE PROTEIN MJ1562-RELATED"/>
    <property type="match status" value="1"/>
</dbReference>
<feature type="domain" description="SSD" evidence="7">
    <location>
        <begin position="243"/>
        <end position="368"/>
    </location>
</feature>
<gene>
    <name evidence="8" type="ORF">BAILMKME_00032</name>
</gene>
<evidence type="ECO:0000256" key="2">
    <source>
        <dbReference type="ARBA" id="ARBA00022475"/>
    </source>
</evidence>
<evidence type="ECO:0000256" key="1">
    <source>
        <dbReference type="ARBA" id="ARBA00004651"/>
    </source>
</evidence>
<dbReference type="Gene3D" id="1.20.1640.10">
    <property type="entry name" value="Multidrug efflux transporter AcrB transmembrane domain"/>
    <property type="match status" value="1"/>
</dbReference>
<dbReference type="InterPro" id="IPR050545">
    <property type="entry name" value="Mycobact_MmpL"/>
</dbReference>
<dbReference type="Pfam" id="PF03176">
    <property type="entry name" value="MMPL"/>
    <property type="match status" value="1"/>
</dbReference>
<evidence type="ECO:0000256" key="5">
    <source>
        <dbReference type="ARBA" id="ARBA00023136"/>
    </source>
</evidence>
<accession>A0A7G9YTA0</accession>
<dbReference type="SUPFAM" id="SSF82866">
    <property type="entry name" value="Multidrug efflux transporter AcrB transmembrane domain"/>
    <property type="match status" value="1"/>
</dbReference>
<feature type="transmembrane region" description="Helical" evidence="6">
    <location>
        <begin position="24"/>
        <end position="42"/>
    </location>
</feature>
<evidence type="ECO:0000256" key="3">
    <source>
        <dbReference type="ARBA" id="ARBA00022692"/>
    </source>
</evidence>
<evidence type="ECO:0000256" key="6">
    <source>
        <dbReference type="SAM" id="Phobius"/>
    </source>
</evidence>
<dbReference type="PROSITE" id="PS50156">
    <property type="entry name" value="SSD"/>
    <property type="match status" value="1"/>
</dbReference>
<dbReference type="GO" id="GO:0005886">
    <property type="term" value="C:plasma membrane"/>
    <property type="evidence" value="ECO:0007669"/>
    <property type="project" value="UniProtKB-SubCell"/>
</dbReference>